<proteinExistence type="inferred from homology"/>
<evidence type="ECO:0000256" key="7">
    <source>
        <dbReference type="ARBA" id="ARBA00035045"/>
    </source>
</evidence>
<organism evidence="8 9">
    <name type="scientific">Sphingobium cyanobacteriorum</name>
    <dbReference type="NCBI Taxonomy" id="3063954"/>
    <lineage>
        <taxon>Bacteria</taxon>
        <taxon>Pseudomonadati</taxon>
        <taxon>Pseudomonadota</taxon>
        <taxon>Alphaproteobacteria</taxon>
        <taxon>Sphingomonadales</taxon>
        <taxon>Sphingomonadaceae</taxon>
        <taxon>Sphingobium</taxon>
    </lineage>
</organism>
<evidence type="ECO:0000313" key="8">
    <source>
        <dbReference type="EMBL" id="MDO7833552.1"/>
    </source>
</evidence>
<keyword evidence="9" id="KW-1185">Reference proteome</keyword>
<dbReference type="Gene3D" id="3.10.180.50">
    <property type="match status" value="1"/>
</dbReference>
<evidence type="ECO:0000256" key="3">
    <source>
        <dbReference type="ARBA" id="ARBA00023002"/>
    </source>
</evidence>
<dbReference type="RefSeq" id="WP_304534101.1">
    <property type="nucleotide sequence ID" value="NZ_JAUQOM010000001.1"/>
</dbReference>
<dbReference type="PANTHER" id="PTHR31136">
    <property type="entry name" value="DUF1338 DOMAIN-CONTAINING PROTEIN"/>
    <property type="match status" value="1"/>
</dbReference>
<keyword evidence="2" id="KW-0223">Dioxygenase</keyword>
<reference evidence="8" key="1">
    <citation type="submission" date="2023-07" db="EMBL/GenBank/DDBJ databases">
        <title>Bacterial whole genome sequence for Sphingobium sp. HBC34.</title>
        <authorList>
            <person name="Le V."/>
            <person name="Ko S.-R."/>
            <person name="Ahn C.-Y."/>
            <person name="Oh H.-M."/>
        </authorList>
    </citation>
    <scope>NUCLEOTIDE SEQUENCE</scope>
    <source>
        <strain evidence="8">HBC34</strain>
    </source>
</reference>
<name>A0ABT8ZG90_9SPHN</name>
<dbReference type="CDD" id="cd16349">
    <property type="entry name" value="VOC_like"/>
    <property type="match status" value="1"/>
</dbReference>
<evidence type="ECO:0000256" key="1">
    <source>
        <dbReference type="ARBA" id="ARBA00001954"/>
    </source>
</evidence>
<comment type="similarity">
    <text evidence="5">Belongs to the 2-oxoadipate dioxygenase/decarboxylase family.</text>
</comment>
<protein>
    <recommendedName>
        <fullName evidence="6">2-oxoadipate dioxygenase/decarboxylase</fullName>
        <ecNumber evidence="6">1.13.11.93</ecNumber>
    </recommendedName>
    <alternativeName>
        <fullName evidence="7">2-hydroxyglutarate synthase</fullName>
    </alternativeName>
</protein>
<evidence type="ECO:0000256" key="6">
    <source>
        <dbReference type="ARBA" id="ARBA00035023"/>
    </source>
</evidence>
<dbReference type="PANTHER" id="PTHR31136:SF5">
    <property type="entry name" value="2-OXOADIPATE DIOXYGENASE_DECARBOXYLASE, CHLOROPLASTIC"/>
    <property type="match status" value="1"/>
</dbReference>
<keyword evidence="3" id="KW-0560">Oxidoreductase</keyword>
<comment type="caution">
    <text evidence="8">The sequence shown here is derived from an EMBL/GenBank/DDBJ whole genome shotgun (WGS) entry which is preliminary data.</text>
</comment>
<keyword evidence="4" id="KW-0408">Iron</keyword>
<dbReference type="EC" id="1.13.11.93" evidence="6"/>
<accession>A0ABT8ZG90</accession>
<evidence type="ECO:0000256" key="4">
    <source>
        <dbReference type="ARBA" id="ARBA00023004"/>
    </source>
</evidence>
<dbReference type="EMBL" id="JAUQOM010000001">
    <property type="protein sequence ID" value="MDO7833552.1"/>
    <property type="molecule type" value="Genomic_DNA"/>
</dbReference>
<dbReference type="SMART" id="SM01150">
    <property type="entry name" value="DUF1338"/>
    <property type="match status" value="1"/>
</dbReference>
<evidence type="ECO:0000256" key="5">
    <source>
        <dbReference type="ARBA" id="ARBA00035013"/>
    </source>
</evidence>
<comment type="cofactor">
    <cofactor evidence="1">
        <name>Fe(2+)</name>
        <dbReference type="ChEBI" id="CHEBI:29033"/>
    </cofactor>
</comment>
<sequence length="342" mass="37128">MSNENIGTIETLVVATLGAQSARQTFDRLEIDPALLAERGDTVSRAAFAMALNICLFDDLLRRVPSGAAYVADRLARGGKVMFDHGALRSIRFPDGPTGGLPGGEDAFTRIFLPLGYAMAAVYPLDRLHMTGRAYRHADFPESIPQFFLSELHVDRFDPEFGEAAARVFGTSRDPLTAAAQAVLARYAAGETVPIADAVAALPSILAAFDRQHEPPGFEDYQLLLSRSNEAAWIATEGNGFNHATDRVADVAALAERLKAEGRPMKERLEISASGRVRQTAFRADSVERLFADGQWRMVPGSFYEFISRDIDPDTGRPDLAFDTGNATGIFAMTHAHPGAAR</sequence>
<evidence type="ECO:0000256" key="2">
    <source>
        <dbReference type="ARBA" id="ARBA00022964"/>
    </source>
</evidence>
<evidence type="ECO:0000313" key="9">
    <source>
        <dbReference type="Proteomes" id="UP001176471"/>
    </source>
</evidence>
<dbReference type="InterPro" id="IPR009770">
    <property type="entry name" value="HGLS"/>
</dbReference>
<dbReference type="Pfam" id="PF07063">
    <property type="entry name" value="HGLS"/>
    <property type="match status" value="1"/>
</dbReference>
<gene>
    <name evidence="8" type="ORF">Q4610_00685</name>
</gene>
<dbReference type="Proteomes" id="UP001176471">
    <property type="component" value="Unassembled WGS sequence"/>
</dbReference>